<dbReference type="PANTHER" id="PTHR43332:SF2">
    <property type="entry name" value="INNER MEMBRANE TRANSPORT PERMEASE YADH"/>
    <property type="match status" value="1"/>
</dbReference>
<dbReference type="Pfam" id="PF01061">
    <property type="entry name" value="ABC2_membrane"/>
    <property type="match status" value="1"/>
</dbReference>
<dbReference type="AlphaFoldDB" id="A0A9J7B0C3"/>
<dbReference type="Proteomes" id="UP001060336">
    <property type="component" value="Chromosome"/>
</dbReference>
<dbReference type="RefSeq" id="WP_257771697.1">
    <property type="nucleotide sequence ID" value="NZ_CP102480.1"/>
</dbReference>
<evidence type="ECO:0000313" key="7">
    <source>
        <dbReference type="EMBL" id="UUX51932.1"/>
    </source>
</evidence>
<keyword evidence="5" id="KW-1003">Cell membrane</keyword>
<gene>
    <name evidence="7" type="ORF">NUH88_09550</name>
</gene>
<reference evidence="7" key="1">
    <citation type="submission" date="2022-08" db="EMBL/GenBank/DDBJ databases">
        <title>Nisaea acidiphila sp. nov., isolated from a marine algal debris and emended description of the genus Nisaea Urios et al. 2008.</title>
        <authorList>
            <person name="Kwon K."/>
        </authorList>
    </citation>
    <scope>NUCLEOTIDE SEQUENCE</scope>
    <source>
        <strain evidence="7">MEBiC11861</strain>
    </source>
</reference>
<dbReference type="PRINTS" id="PR00164">
    <property type="entry name" value="ABC2TRNSPORT"/>
</dbReference>
<comment type="subcellular location">
    <subcellularLocation>
        <location evidence="5">Cell inner membrane</location>
        <topology evidence="5">Multi-pass membrane protein</topology>
    </subcellularLocation>
    <subcellularLocation>
        <location evidence="1">Membrane</location>
        <topology evidence="1">Multi-pass membrane protein</topology>
    </subcellularLocation>
</comment>
<name>A0A9J7B0C3_9PROT</name>
<evidence type="ECO:0000259" key="6">
    <source>
        <dbReference type="PROSITE" id="PS51012"/>
    </source>
</evidence>
<feature type="domain" description="ABC transmembrane type-2" evidence="6">
    <location>
        <begin position="44"/>
        <end position="273"/>
    </location>
</feature>
<protein>
    <recommendedName>
        <fullName evidence="5">Transport permease protein</fullName>
    </recommendedName>
</protein>
<dbReference type="GO" id="GO:0140359">
    <property type="term" value="F:ABC-type transporter activity"/>
    <property type="evidence" value="ECO:0007669"/>
    <property type="project" value="InterPro"/>
</dbReference>
<comment type="caution">
    <text evidence="5">Lacks conserved residue(s) required for the propagation of feature annotation.</text>
</comment>
<evidence type="ECO:0000256" key="5">
    <source>
        <dbReference type="RuleBase" id="RU361157"/>
    </source>
</evidence>
<dbReference type="GO" id="GO:0043190">
    <property type="term" value="C:ATP-binding cassette (ABC) transporter complex"/>
    <property type="evidence" value="ECO:0007669"/>
    <property type="project" value="InterPro"/>
</dbReference>
<feature type="transmembrane region" description="Helical" evidence="5">
    <location>
        <begin position="50"/>
        <end position="68"/>
    </location>
</feature>
<dbReference type="KEGG" id="naci:NUH88_09550"/>
<feature type="transmembrane region" description="Helical" evidence="5">
    <location>
        <begin position="127"/>
        <end position="156"/>
    </location>
</feature>
<proteinExistence type="inferred from homology"/>
<dbReference type="PANTHER" id="PTHR43332">
    <property type="entry name" value="INNER MEMBRANE TRANSPORT PERMEASE YADH-RELATED"/>
    <property type="match status" value="1"/>
</dbReference>
<dbReference type="InterPro" id="IPR052522">
    <property type="entry name" value="ABC-2_transport_permease"/>
</dbReference>
<evidence type="ECO:0000256" key="1">
    <source>
        <dbReference type="ARBA" id="ARBA00004141"/>
    </source>
</evidence>
<dbReference type="InterPro" id="IPR000412">
    <property type="entry name" value="ABC_2_transport"/>
</dbReference>
<dbReference type="InterPro" id="IPR013525">
    <property type="entry name" value="ABC2_TM"/>
</dbReference>
<evidence type="ECO:0000256" key="4">
    <source>
        <dbReference type="ARBA" id="ARBA00023136"/>
    </source>
</evidence>
<accession>A0A9J7B0C3</accession>
<dbReference type="InterPro" id="IPR047817">
    <property type="entry name" value="ABC2_TM_bact-type"/>
</dbReference>
<keyword evidence="3 5" id="KW-1133">Transmembrane helix</keyword>
<evidence type="ECO:0000256" key="3">
    <source>
        <dbReference type="ARBA" id="ARBA00022989"/>
    </source>
</evidence>
<dbReference type="PROSITE" id="PS51012">
    <property type="entry name" value="ABC_TM2"/>
    <property type="match status" value="1"/>
</dbReference>
<evidence type="ECO:0000313" key="8">
    <source>
        <dbReference type="Proteomes" id="UP001060336"/>
    </source>
</evidence>
<dbReference type="EMBL" id="CP102480">
    <property type="protein sequence ID" value="UUX51932.1"/>
    <property type="molecule type" value="Genomic_DNA"/>
</dbReference>
<keyword evidence="5" id="KW-0813">Transport</keyword>
<feature type="transmembrane region" description="Helical" evidence="5">
    <location>
        <begin position="163"/>
        <end position="185"/>
    </location>
</feature>
<comment type="similarity">
    <text evidence="5">Belongs to the ABC-2 integral membrane protein family.</text>
</comment>
<keyword evidence="8" id="KW-1185">Reference proteome</keyword>
<organism evidence="7 8">
    <name type="scientific">Nisaea acidiphila</name>
    <dbReference type="NCBI Taxonomy" id="1862145"/>
    <lineage>
        <taxon>Bacteria</taxon>
        <taxon>Pseudomonadati</taxon>
        <taxon>Pseudomonadota</taxon>
        <taxon>Alphaproteobacteria</taxon>
        <taxon>Rhodospirillales</taxon>
        <taxon>Thalassobaculaceae</taxon>
        <taxon>Nisaea</taxon>
    </lineage>
</organism>
<keyword evidence="4 5" id="KW-0472">Membrane</keyword>
<dbReference type="PIRSF" id="PIRSF006648">
    <property type="entry name" value="DrrB"/>
    <property type="match status" value="1"/>
</dbReference>
<sequence length="278" mass="30053">MTDRPFVPNANEDFAPVPTVRRVGPVNWIGVWTLYEKEVRRFLKVITQTVFAPVVTSLLFLAIFTLALQRSIDLGNGISYSEFLAPGLVVMAMMQNAFANTSSSIMISKVQGNIVDVLMPPLGPGELLAAFALGGVTRGLIVGTSTVITMAFAVGFHAAHWPVAIFFALSASLAMSLIGIAAGMWSGKFDHLSSVTNFVIQPLAFLSGTFYSIDRLPGIWNQLAHLNPFFYMIDGVRYGLIGWSDTSPLIGAAVLTAMNAALIGLCYLLLKRGYKIKS</sequence>
<evidence type="ECO:0000256" key="2">
    <source>
        <dbReference type="ARBA" id="ARBA00022692"/>
    </source>
</evidence>
<feature type="transmembrane region" description="Helical" evidence="5">
    <location>
        <begin position="249"/>
        <end position="270"/>
    </location>
</feature>
<keyword evidence="2 5" id="KW-0812">Transmembrane</keyword>